<dbReference type="EMBL" id="JAHOGA010000108">
    <property type="protein sequence ID" value="MBV3490948.1"/>
    <property type="molecule type" value="Genomic_DNA"/>
</dbReference>
<dbReference type="EMBL" id="JAKNGO010000017">
    <property type="protein sequence ID" value="MCG4688746.1"/>
    <property type="molecule type" value="Genomic_DNA"/>
</dbReference>
<dbReference type="EMBL" id="CP013020">
    <property type="protein sequence ID" value="ALK84826.1"/>
    <property type="molecule type" value="Genomic_DNA"/>
</dbReference>
<dbReference type="AlphaFoldDB" id="A0A0N7J7D0"/>
<feature type="coiled-coil region" evidence="1">
    <location>
        <begin position="296"/>
        <end position="323"/>
    </location>
</feature>
<dbReference type="PATRIC" id="fig|821.40.peg.2659"/>
<reference evidence="6" key="1">
    <citation type="submission" date="2015-10" db="EMBL/GenBank/DDBJ databases">
        <title>Extensive mobilome-driven genome diversification in gut-associated Bacteroides vulgatus mpk.</title>
        <authorList>
            <person name="Beier S."/>
            <person name="Lange A."/>
            <person name="Huson D.H."/>
            <person name="Frick J.-S."/>
            <person name="Autenrieth I.B."/>
        </authorList>
    </citation>
    <scope>NUCLEOTIDE SEQUENCE [LARGE SCALE GENOMIC DNA]</scope>
    <source>
        <strain evidence="6">mpk</strain>
    </source>
</reference>
<dbReference type="Pfam" id="PF14284">
    <property type="entry name" value="PcfJ"/>
    <property type="match status" value="1"/>
</dbReference>
<evidence type="ECO:0000313" key="4">
    <source>
        <dbReference type="EMBL" id="MBV3490948.1"/>
    </source>
</evidence>
<evidence type="ECO:0000313" key="6">
    <source>
        <dbReference type="Proteomes" id="UP000061587"/>
    </source>
</evidence>
<evidence type="ECO:0000313" key="3">
    <source>
        <dbReference type="EMBL" id="KAB3856412.1"/>
    </source>
</evidence>
<proteinExistence type="predicted"/>
<keyword evidence="1" id="KW-0175">Coiled coil</keyword>
<evidence type="ECO:0000313" key="2">
    <source>
        <dbReference type="EMBL" id="ALK84826.1"/>
    </source>
</evidence>
<reference evidence="2 6" key="2">
    <citation type="journal article" date="2016" name="Genome Biol. Evol.">
        <title>Extensive mobilome-driven genome diversification in mouse gut-associated Bacteroides vulgatus mpk.</title>
        <authorList>
            <person name="Lange A."/>
            <person name="Beier S."/>
            <person name="Steimle A."/>
            <person name="Autenrieth I.B."/>
            <person name="Huson D.H."/>
            <person name="Frick J.S."/>
        </authorList>
    </citation>
    <scope>NUCLEOTIDE SEQUENCE [LARGE SCALE GENOMIC DNA]</scope>
    <source>
        <strain evidence="6">mpk</strain>
        <strain evidence="2">Mpk</strain>
    </source>
</reference>
<reference evidence="5" key="5">
    <citation type="submission" date="2022-01" db="EMBL/GenBank/DDBJ databases">
        <title>Collection of gut derived symbiotic bacterial strains cultured from healthy donors.</title>
        <authorList>
            <person name="Lin H."/>
            <person name="Kohout C."/>
            <person name="Waligurski E."/>
            <person name="Pamer E.G."/>
        </authorList>
    </citation>
    <scope>NUCLEOTIDE SEQUENCE</scope>
    <source>
        <strain evidence="5">DFI.6.72</strain>
    </source>
</reference>
<dbReference type="InterPro" id="IPR025586">
    <property type="entry name" value="PcfJ"/>
</dbReference>
<accession>A0A0N7J7D0</accession>
<dbReference type="Proteomes" id="UP000061587">
    <property type="component" value="Chromosome"/>
</dbReference>
<organism evidence="2 6">
    <name type="scientific">Phocaeicola vulgatus</name>
    <name type="common">Bacteroides vulgatus</name>
    <dbReference type="NCBI Taxonomy" id="821"/>
    <lineage>
        <taxon>Bacteria</taxon>
        <taxon>Pseudomonadati</taxon>
        <taxon>Bacteroidota</taxon>
        <taxon>Bacteroidia</taxon>
        <taxon>Bacteroidales</taxon>
        <taxon>Bacteroidaceae</taxon>
        <taxon>Phocaeicola</taxon>
    </lineage>
</organism>
<dbReference type="EMBL" id="WCXA01000046">
    <property type="protein sequence ID" value="KAB3856412.1"/>
    <property type="molecule type" value="Genomic_DNA"/>
</dbReference>
<dbReference type="Proteomes" id="UP000758576">
    <property type="component" value="Unassembled WGS sequence"/>
</dbReference>
<protein>
    <submittedName>
        <fullName evidence="4">PcfJ domain-containing protein</fullName>
    </submittedName>
    <submittedName>
        <fullName evidence="3">PcfJ-like protein</fullName>
    </submittedName>
</protein>
<dbReference type="RefSeq" id="WP_057099067.1">
    <property type="nucleotide sequence ID" value="NZ_BAABYE010000001.1"/>
</dbReference>
<reference evidence="4" key="4">
    <citation type="submission" date="2021-06" db="EMBL/GenBank/DDBJ databases">
        <title>Collection of gut derived symbiotic bacterial strains cultured from healthy donors.</title>
        <authorList>
            <person name="Lin H."/>
            <person name="Littmann E."/>
            <person name="Pamer E.G."/>
        </authorList>
    </citation>
    <scope>NUCLEOTIDE SEQUENCE</scope>
    <source>
        <strain evidence="4">MSK.19.85</strain>
    </source>
</reference>
<evidence type="ECO:0000256" key="1">
    <source>
        <dbReference type="SAM" id="Coils"/>
    </source>
</evidence>
<dbReference type="Proteomes" id="UP001200843">
    <property type="component" value="Unassembled WGS sequence"/>
</dbReference>
<reference evidence="3 7" key="3">
    <citation type="journal article" date="2019" name="Nat. Med.">
        <title>A library of human gut bacterial isolates paired with longitudinal multiomics data enables mechanistic microbiome research.</title>
        <authorList>
            <person name="Poyet M."/>
            <person name="Groussin M."/>
            <person name="Gibbons S.M."/>
            <person name="Avila-Pacheco J."/>
            <person name="Jiang X."/>
            <person name="Kearney S.M."/>
            <person name="Perrotta A.R."/>
            <person name="Berdy B."/>
            <person name="Zhao S."/>
            <person name="Lieberman T.D."/>
            <person name="Swanson P.K."/>
            <person name="Smith M."/>
            <person name="Roesemann S."/>
            <person name="Alexander J.E."/>
            <person name="Rich S.A."/>
            <person name="Livny J."/>
            <person name="Vlamakis H."/>
            <person name="Clish C."/>
            <person name="Bullock K."/>
            <person name="Deik A."/>
            <person name="Scott J."/>
            <person name="Pierce K.A."/>
            <person name="Xavier R.J."/>
            <person name="Alm E.J."/>
        </authorList>
    </citation>
    <scope>NUCLEOTIDE SEQUENCE [LARGE SCALE GENOMIC DNA]</scope>
    <source>
        <strain evidence="3 7">BIOML-A9</strain>
    </source>
</reference>
<evidence type="ECO:0000313" key="5">
    <source>
        <dbReference type="EMBL" id="MCG4688746.1"/>
    </source>
</evidence>
<sequence>MKPRTRIQKEVVRLSSGLPELTDKQKAYAFEHCFKHHAYRTKGGTITCSECGHRWKGGHTLAETICGCSCPHCGKELEILDTRKRVFRGSAYYEIITTRKGYQVLRYFMVGATYKVGQKAEYSIREVVQWWIAPNGKTEVIARLRAMHTMYYDLWTEWSDMDLRSNKMLKAYNIDAYKTYPAMRIIPELKRNGFKGAFHELTPYEFFTAILTDSNKETLLKAGQTEMFRYAVISNINLHEYWNSIKICIRNGYHIADASMWCDLVRLLRHFGKDTHCPKYVCPTDLKKAHDRLVRKREEQIERERAEQRREQLVKDEKNYLKSKGKFFGLVFTDNLILVKVIESVAEMQLEGKLMHHCVGSYHKRTDSLILSATIDGKRIETVEVSLTTFKVVQSRGVCNSNTEYHDRIISLVESNAELIRKRMSA</sequence>
<dbReference type="Proteomes" id="UP000470332">
    <property type="component" value="Unassembled WGS sequence"/>
</dbReference>
<evidence type="ECO:0000313" key="7">
    <source>
        <dbReference type="Proteomes" id="UP000470332"/>
    </source>
</evidence>
<gene>
    <name evidence="2" type="ORF">BvMPK_2226</name>
    <name evidence="3" type="ORF">GAS37_18315</name>
    <name evidence="4" type="ORF">KSX14_20500</name>
    <name evidence="5" type="ORF">L0N01_09030</name>
</gene>
<name>A0A0N7J7D0_PHOVU</name>